<feature type="region of interest" description="Disordered" evidence="1">
    <location>
        <begin position="1"/>
        <end position="62"/>
    </location>
</feature>
<dbReference type="AlphaFoldDB" id="A0AAU7QAI2"/>
<accession>A0AAU7QAI2</accession>
<evidence type="ECO:0000256" key="1">
    <source>
        <dbReference type="SAM" id="MobiDB-lite"/>
    </source>
</evidence>
<reference evidence="2" key="1">
    <citation type="submission" date="2024-06" db="EMBL/GenBank/DDBJ databases">
        <authorList>
            <person name="Coelho C."/>
            <person name="Bento M."/>
            <person name="Garcia E."/>
            <person name="Camelo A."/>
            <person name="Brandao I."/>
            <person name="Espirito Santo C."/>
            <person name="Trovao J."/>
            <person name="Verissimo A."/>
            <person name="Costa J."/>
            <person name="Tiago I."/>
        </authorList>
    </citation>
    <scope>NUCLEOTIDE SEQUENCE</scope>
    <source>
        <strain evidence="2">KWT182</strain>
    </source>
</reference>
<gene>
    <name evidence="2" type="ORF">ABK905_02090</name>
</gene>
<protein>
    <submittedName>
        <fullName evidence="2">Uncharacterized protein</fullName>
    </submittedName>
</protein>
<name>A0AAU7QAI2_9GAMM</name>
<evidence type="ECO:0000313" key="2">
    <source>
        <dbReference type="EMBL" id="XBS70113.1"/>
    </source>
</evidence>
<dbReference type="EMBL" id="CP157947">
    <property type="protein sequence ID" value="XBS70113.1"/>
    <property type="molecule type" value="Genomic_DNA"/>
</dbReference>
<sequence>MASSAIQYDNDPYGTSFRATTPPSALKFPDPIGPISARAPHSDPLEPHQERKRLTREAKPAPRHIRVDTQYRLAVYLNKQTAAGINPEKIEDRQLAIQLLNSIEHRSDLMPGLARLALHGSHLYGERRGETLSPLQQKSLIGQMLCKLIYREDNINLRVLKLFAANRNITQRAFTAMVQAWPFPNEYEQERKAWREHYEAPEIPALYLQSFYKVQDESEGPGQNQTAIFNFDNLWVGSMSWTLMQFGARTLVLDDAEKLKTLSIQALLEVGIGLVSLFRQGLLSSGVEPTLYLGLVMYYLRARPGLSLDEILATESLDDAFALFKEELERRHIIAQRLYDSFAYYEVNYQRLAWRSRKAAAEELLKQHCGSADAAIMSRADRRAVATNPAKALMLSPDGYECVASGALIPDVNDFYRQEVDRFAGKVLALDVALLEAAFLPSDVSDDNLQFEDEQILQHSGIEWVVPRLTQRRTIHDMFYSNMLVSYHAKPDTFFLRTKEEKDQRLFALQTSEQGYLLRRITLDDPHLEALRPFMSNWPIHDLVPQHEFNLLTLNNADLMKSSHETLSAFLERYANAHYHIYRLKIHDLGYEESGTSLNAIMDTAAGYIVPFYGCITALRAGQHQVAFAECLVNGALVGLPLIFTGVKAGSRLFRMVVIGTGKTMVGPRFSASGSVIYRNTIPATRQLSGGIVATRARLGSFMDVMGRQVLKSVDPGFATLRSLSVLTKGLYLALLCRASLGLVGWQRNLAKVSGDLPKFVVATHAQQYQISYDKDGFTPLTVRVKGVTYPVFQIQNSSLVAVETGERTHDGQLLFAQLDLQNQFGIYKKYFCLSIGGSRCQMKVYEYPDFKIEMDAQLPRPRETQLFWLFTTSSPIQLVVVHPLHLLEFADSQWVAFEVNGRRWAFSHDNGTLIPADNLDDWRLPSERRAGVFSMIDLNENNRRFTLGLTRLHRRRKRETALPRVNDWGRRLVNYTLDEESSFGFPVIIHDDSSFNAQIGDFRYLLEPGKKRRHLFAATPNTPCRAGFPGGLSSQQRRFCFCIANGARQCASRRRVAAPENRRYAAVHREILY</sequence>
<proteinExistence type="predicted"/>
<feature type="compositionally biased region" description="Basic and acidic residues" evidence="1">
    <location>
        <begin position="40"/>
        <end position="49"/>
    </location>
</feature>
<organism evidence="2">
    <name type="scientific">Acerihabitans sp. KWT182</name>
    <dbReference type="NCBI Taxonomy" id="3157919"/>
    <lineage>
        <taxon>Bacteria</taxon>
        <taxon>Pseudomonadati</taxon>
        <taxon>Pseudomonadota</taxon>
        <taxon>Gammaproteobacteria</taxon>
        <taxon>Enterobacterales</taxon>
        <taxon>Pectobacteriaceae</taxon>
        <taxon>Acerihabitans</taxon>
    </lineage>
</organism>